<dbReference type="PANTHER" id="PTHR37984">
    <property type="entry name" value="PROTEIN CBG26694"/>
    <property type="match status" value="1"/>
</dbReference>
<dbReference type="InterPro" id="IPR050951">
    <property type="entry name" value="Retrovirus_Pol_polyprotein"/>
</dbReference>
<organism evidence="4 5">
    <name type="scientific">Ladona fulva</name>
    <name type="common">Scarce chaser dragonfly</name>
    <name type="synonym">Libellula fulva</name>
    <dbReference type="NCBI Taxonomy" id="123851"/>
    <lineage>
        <taxon>Eukaryota</taxon>
        <taxon>Metazoa</taxon>
        <taxon>Ecdysozoa</taxon>
        <taxon>Arthropoda</taxon>
        <taxon>Hexapoda</taxon>
        <taxon>Insecta</taxon>
        <taxon>Pterygota</taxon>
        <taxon>Palaeoptera</taxon>
        <taxon>Odonata</taxon>
        <taxon>Epiprocta</taxon>
        <taxon>Anisoptera</taxon>
        <taxon>Libelluloidea</taxon>
        <taxon>Libellulidae</taxon>
        <taxon>Ladona</taxon>
    </lineage>
</organism>
<comment type="caution">
    <text evidence="4">The sequence shown here is derived from an EMBL/GenBank/DDBJ whole genome shotgun (WGS) entry which is preliminary data.</text>
</comment>
<evidence type="ECO:0000313" key="4">
    <source>
        <dbReference type="EMBL" id="KAG8238608.1"/>
    </source>
</evidence>
<dbReference type="Proteomes" id="UP000792457">
    <property type="component" value="Unassembled WGS sequence"/>
</dbReference>
<accession>A0A8K0PB91</accession>
<evidence type="ECO:0000256" key="2">
    <source>
        <dbReference type="SAM" id="MobiDB-lite"/>
    </source>
</evidence>
<dbReference type="InterPro" id="IPR041588">
    <property type="entry name" value="Integrase_H2C2"/>
</dbReference>
<dbReference type="EC" id="2.7.7.49" evidence="1"/>
<dbReference type="OrthoDB" id="10058156at2759"/>
<dbReference type="Pfam" id="PF17921">
    <property type="entry name" value="Integrase_H2C2"/>
    <property type="match status" value="1"/>
</dbReference>
<reference evidence="4" key="2">
    <citation type="submission" date="2017-10" db="EMBL/GenBank/DDBJ databases">
        <title>Ladona fulva Genome sequencing and assembly.</title>
        <authorList>
            <person name="Murali S."/>
            <person name="Richards S."/>
            <person name="Bandaranaike D."/>
            <person name="Bellair M."/>
            <person name="Blankenburg K."/>
            <person name="Chao H."/>
            <person name="Dinh H."/>
            <person name="Doddapaneni H."/>
            <person name="Dugan-Rocha S."/>
            <person name="Elkadiri S."/>
            <person name="Gnanaolivu R."/>
            <person name="Hernandez B."/>
            <person name="Skinner E."/>
            <person name="Javaid M."/>
            <person name="Lee S."/>
            <person name="Li M."/>
            <person name="Ming W."/>
            <person name="Munidasa M."/>
            <person name="Muniz J."/>
            <person name="Nguyen L."/>
            <person name="Hughes D."/>
            <person name="Osuji N."/>
            <person name="Pu L.-L."/>
            <person name="Puazo M."/>
            <person name="Qu C."/>
            <person name="Quiroz J."/>
            <person name="Raj R."/>
            <person name="Weissenberger G."/>
            <person name="Xin Y."/>
            <person name="Zou X."/>
            <person name="Han Y."/>
            <person name="Worley K."/>
            <person name="Muzny D."/>
            <person name="Gibbs R."/>
        </authorList>
    </citation>
    <scope>NUCLEOTIDE SEQUENCE</scope>
    <source>
        <strain evidence="4">Sampled in the wild</strain>
    </source>
</reference>
<evidence type="ECO:0000313" key="5">
    <source>
        <dbReference type="Proteomes" id="UP000792457"/>
    </source>
</evidence>
<protein>
    <recommendedName>
        <fullName evidence="1">RNA-directed DNA polymerase</fullName>
        <ecNumber evidence="1">2.7.7.49</ecNumber>
    </recommendedName>
</protein>
<proteinExistence type="predicted"/>
<gene>
    <name evidence="4" type="ORF">J437_LFUL018551</name>
</gene>
<feature type="domain" description="Integrase zinc-binding" evidence="3">
    <location>
        <begin position="38"/>
        <end position="91"/>
    </location>
</feature>
<dbReference type="GO" id="GO:0003964">
    <property type="term" value="F:RNA-directed DNA polymerase activity"/>
    <property type="evidence" value="ECO:0007669"/>
    <property type="project" value="UniProtKB-EC"/>
</dbReference>
<dbReference type="AlphaFoldDB" id="A0A8K0PB91"/>
<name>A0A8K0PB91_LADFU</name>
<reference evidence="4" key="1">
    <citation type="submission" date="2013-04" db="EMBL/GenBank/DDBJ databases">
        <authorList>
            <person name="Qu J."/>
            <person name="Murali S.C."/>
            <person name="Bandaranaike D."/>
            <person name="Bellair M."/>
            <person name="Blankenburg K."/>
            <person name="Chao H."/>
            <person name="Dinh H."/>
            <person name="Doddapaneni H."/>
            <person name="Downs B."/>
            <person name="Dugan-Rocha S."/>
            <person name="Elkadiri S."/>
            <person name="Gnanaolivu R.D."/>
            <person name="Hernandez B."/>
            <person name="Javaid M."/>
            <person name="Jayaseelan J.C."/>
            <person name="Lee S."/>
            <person name="Li M."/>
            <person name="Ming W."/>
            <person name="Munidasa M."/>
            <person name="Muniz J."/>
            <person name="Nguyen L."/>
            <person name="Ongeri F."/>
            <person name="Osuji N."/>
            <person name="Pu L.-L."/>
            <person name="Puazo M."/>
            <person name="Qu C."/>
            <person name="Quiroz J."/>
            <person name="Raj R."/>
            <person name="Weissenberger G."/>
            <person name="Xin Y."/>
            <person name="Zou X."/>
            <person name="Han Y."/>
            <person name="Richards S."/>
            <person name="Worley K."/>
            <person name="Muzny D."/>
            <person name="Gibbs R."/>
        </authorList>
    </citation>
    <scope>NUCLEOTIDE SEQUENCE</scope>
    <source>
        <strain evidence="4">Sampled in the wild</strain>
    </source>
</reference>
<dbReference type="Gene3D" id="1.10.340.70">
    <property type="match status" value="1"/>
</dbReference>
<evidence type="ECO:0000256" key="1">
    <source>
        <dbReference type="ARBA" id="ARBA00012493"/>
    </source>
</evidence>
<dbReference type="FunFam" id="1.10.340.70:FF:000003">
    <property type="entry name" value="Protein CBG25708"/>
    <property type="match status" value="1"/>
</dbReference>
<evidence type="ECO:0000259" key="3">
    <source>
        <dbReference type="Pfam" id="PF17921"/>
    </source>
</evidence>
<feature type="region of interest" description="Disordered" evidence="2">
    <location>
        <begin position="138"/>
        <end position="174"/>
    </location>
</feature>
<keyword evidence="5" id="KW-1185">Reference proteome</keyword>
<dbReference type="EMBL" id="KZ309392">
    <property type="protein sequence ID" value="KAG8238608.1"/>
    <property type="molecule type" value="Genomic_DNA"/>
</dbReference>
<feature type="compositionally biased region" description="Basic and acidic residues" evidence="2">
    <location>
        <begin position="154"/>
        <end position="172"/>
    </location>
</feature>
<dbReference type="PANTHER" id="PTHR37984:SF5">
    <property type="entry name" value="PROTEIN NYNRIN-LIKE"/>
    <property type="match status" value="1"/>
</dbReference>
<sequence length="197" mass="23128">MNSNWPSPIEKKLEPFHKRESELAIENGCMFWGSKMVIPKELQSAVPCELHEGHPGMTKMKNLARTRVWWPNMDREIEETVRKCLHCQNQRSEAAQAPVHPWEFPAKPWNRLHIDFAGPLHGFHWLFIVDARTKWPEDISPQPRSPNPNLSRPPHVDQTKLVHPSRRSERLNKGVVPKRLIEECQAVLRRQKRKKNI</sequence>